<evidence type="ECO:0008006" key="4">
    <source>
        <dbReference type="Google" id="ProtNLM"/>
    </source>
</evidence>
<accession>A0ABX2B3D2</accession>
<comment type="caution">
    <text evidence="2">The sequence shown here is derived from an EMBL/GenBank/DDBJ whole genome shotgun (WGS) entry which is preliminary data.</text>
</comment>
<sequence length="262" mass="29430">MIHTKLRFLAITGICALFMTSCATLFTKSSQDVEFKGIPGTVLINKKNNQPITEIKPNGFAEAKLKKQKKMTILATKEGYKNKEFVLPTKIEGAFWGNILLGGLPGMAIDLATGRMNKYATKIMDVTLVPSSESVVEPQVEVPFRPETVSRENPGATDAEKAILRWYFDSDPRGARIFWRVISNVPSEVKNTNEAYLTTTPLEETRSFNIPGLNMYNANDVTIEIKVSKRGYEDQIKRFNVRQAIDQQEISGFFELVPKTNN</sequence>
<feature type="chain" id="PRO_5045932609" description="PEGA domain-containing protein" evidence="1">
    <location>
        <begin position="24"/>
        <end position="262"/>
    </location>
</feature>
<reference evidence="2 3" key="1">
    <citation type="submission" date="2020-05" db="EMBL/GenBank/DDBJ databases">
        <title>Distinct polysaccharide utilization as determinants for interspecies competition between intestinal Prevotella spp.</title>
        <authorList>
            <person name="Galvez E.J.C."/>
            <person name="Iljazovic A."/>
            <person name="Strowig T."/>
        </authorList>
    </citation>
    <scope>NUCLEOTIDE SEQUENCE [LARGE SCALE GENOMIC DNA]</scope>
    <source>
        <strain evidence="2 3">PCHR</strain>
    </source>
</reference>
<dbReference type="RefSeq" id="WP_172344412.1">
    <property type="nucleotide sequence ID" value="NZ_CASYYZ010000015.1"/>
</dbReference>
<organism evidence="2 3">
    <name type="scientific">Xylanibacter caecicola</name>
    <dbReference type="NCBI Taxonomy" id="2736294"/>
    <lineage>
        <taxon>Bacteria</taxon>
        <taxon>Pseudomonadati</taxon>
        <taxon>Bacteroidota</taxon>
        <taxon>Bacteroidia</taxon>
        <taxon>Bacteroidales</taxon>
        <taxon>Prevotellaceae</taxon>
        <taxon>Xylanibacter</taxon>
    </lineage>
</organism>
<name>A0ABX2B3D2_9BACT</name>
<dbReference type="EMBL" id="JABKKJ010000006">
    <property type="protein sequence ID" value="NPE24922.1"/>
    <property type="molecule type" value="Genomic_DNA"/>
</dbReference>
<keyword evidence="1" id="KW-0732">Signal</keyword>
<gene>
    <name evidence="2" type="ORF">HPS54_05220</name>
</gene>
<dbReference type="Proteomes" id="UP000820977">
    <property type="component" value="Unassembled WGS sequence"/>
</dbReference>
<protein>
    <recommendedName>
        <fullName evidence="4">PEGA domain-containing protein</fullName>
    </recommendedName>
</protein>
<evidence type="ECO:0000256" key="1">
    <source>
        <dbReference type="SAM" id="SignalP"/>
    </source>
</evidence>
<dbReference type="PROSITE" id="PS51257">
    <property type="entry name" value="PROKAR_LIPOPROTEIN"/>
    <property type="match status" value="1"/>
</dbReference>
<evidence type="ECO:0000313" key="3">
    <source>
        <dbReference type="Proteomes" id="UP000820977"/>
    </source>
</evidence>
<keyword evidence="3" id="KW-1185">Reference proteome</keyword>
<evidence type="ECO:0000313" key="2">
    <source>
        <dbReference type="EMBL" id="NPE24922.1"/>
    </source>
</evidence>
<proteinExistence type="predicted"/>
<feature type="signal peptide" evidence="1">
    <location>
        <begin position="1"/>
        <end position="23"/>
    </location>
</feature>